<sequence length="587" mass="63680">MDDLDLPSFPTENPAELIALAKAGSIHALILLANNVYSGPSFRTTTILQLFCNALSKSPPSPPTALEVVNVAHGASWALRGLGVILLGPSSVSTSRFVEIALESMPDILVWMAYFAALPLEKWPDTGARDLMQHNTAYLFLSLMQTSQVTKMKITRTPGVVALIAEIWAKEARHPINPGGVSLVTCALKSALEGDMMQAWGSEQFDDVVVREVVATVGGGCVDKTAKIALMHVRSASGAAAPQFNNVAVLFLLSRGLSSALRAALLDRGAMLLVTKELLQFARRNDTAADPKMLLTCLGYMDGVAETGIGIPWVRQMLQGGLLDDRMVLSHGTQLCAAGKKIAKTFLEDLIPCYSVYGAITTLVRESLVRCPQDFLNTVSSPLYGSWEVFQKILMPRVTLYFAIGLHKGTGSCKSCRKSMPTDQIKQCSRCRTTQYCSKECQIAHWTEHKNVCKSKAVIGANLKIGDQSFFPALLTREARLAALHLRGVAASQHPEVPLAELGVRVNFNKLPMSVGVFLLATGDPDADAYAGNIHPVAATEKVGDAFVSGVFCHGANTLKYSMTVYGLWDEEENVRLYQENHGEWPQ</sequence>
<protein>
    <submittedName>
        <fullName evidence="1">Uncharacterized protein</fullName>
    </submittedName>
</protein>
<evidence type="ECO:0000313" key="2">
    <source>
        <dbReference type="Proteomes" id="UP000814033"/>
    </source>
</evidence>
<name>A0ACB8RWF3_9AGAM</name>
<keyword evidence="2" id="KW-1185">Reference proteome</keyword>
<reference evidence="1" key="2">
    <citation type="journal article" date="2022" name="New Phytol.">
        <title>Evolutionary transition to the ectomycorrhizal habit in the genomes of a hyperdiverse lineage of mushroom-forming fungi.</title>
        <authorList>
            <person name="Looney B."/>
            <person name="Miyauchi S."/>
            <person name="Morin E."/>
            <person name="Drula E."/>
            <person name="Courty P.E."/>
            <person name="Kohler A."/>
            <person name="Kuo A."/>
            <person name="LaButti K."/>
            <person name="Pangilinan J."/>
            <person name="Lipzen A."/>
            <person name="Riley R."/>
            <person name="Andreopoulos W."/>
            <person name="He G."/>
            <person name="Johnson J."/>
            <person name="Nolan M."/>
            <person name="Tritt A."/>
            <person name="Barry K.W."/>
            <person name="Grigoriev I.V."/>
            <person name="Nagy L.G."/>
            <person name="Hibbett D."/>
            <person name="Henrissat B."/>
            <person name="Matheny P.B."/>
            <person name="Labbe J."/>
            <person name="Martin F.M."/>
        </authorList>
    </citation>
    <scope>NUCLEOTIDE SEQUENCE</scope>
    <source>
        <strain evidence="1">FP105234-sp</strain>
    </source>
</reference>
<accession>A0ACB8RWF3</accession>
<reference evidence="1" key="1">
    <citation type="submission" date="2021-02" db="EMBL/GenBank/DDBJ databases">
        <authorList>
            <consortium name="DOE Joint Genome Institute"/>
            <person name="Ahrendt S."/>
            <person name="Looney B.P."/>
            <person name="Miyauchi S."/>
            <person name="Morin E."/>
            <person name="Drula E."/>
            <person name="Courty P.E."/>
            <person name="Chicoki N."/>
            <person name="Fauchery L."/>
            <person name="Kohler A."/>
            <person name="Kuo A."/>
            <person name="Labutti K."/>
            <person name="Pangilinan J."/>
            <person name="Lipzen A."/>
            <person name="Riley R."/>
            <person name="Andreopoulos W."/>
            <person name="He G."/>
            <person name="Johnson J."/>
            <person name="Barry K.W."/>
            <person name="Grigoriev I.V."/>
            <person name="Nagy L."/>
            <person name="Hibbett D."/>
            <person name="Henrissat B."/>
            <person name="Matheny P.B."/>
            <person name="Labbe J."/>
            <person name="Martin F."/>
        </authorList>
    </citation>
    <scope>NUCLEOTIDE SEQUENCE</scope>
    <source>
        <strain evidence="1">FP105234-sp</strain>
    </source>
</reference>
<organism evidence="1 2">
    <name type="scientific">Auriscalpium vulgare</name>
    <dbReference type="NCBI Taxonomy" id="40419"/>
    <lineage>
        <taxon>Eukaryota</taxon>
        <taxon>Fungi</taxon>
        <taxon>Dikarya</taxon>
        <taxon>Basidiomycota</taxon>
        <taxon>Agaricomycotina</taxon>
        <taxon>Agaricomycetes</taxon>
        <taxon>Russulales</taxon>
        <taxon>Auriscalpiaceae</taxon>
        <taxon>Auriscalpium</taxon>
    </lineage>
</organism>
<proteinExistence type="predicted"/>
<dbReference type="EMBL" id="MU275884">
    <property type="protein sequence ID" value="KAI0048594.1"/>
    <property type="molecule type" value="Genomic_DNA"/>
</dbReference>
<gene>
    <name evidence="1" type="ORF">FA95DRAFT_1022703</name>
</gene>
<comment type="caution">
    <text evidence="1">The sequence shown here is derived from an EMBL/GenBank/DDBJ whole genome shotgun (WGS) entry which is preliminary data.</text>
</comment>
<dbReference type="Proteomes" id="UP000814033">
    <property type="component" value="Unassembled WGS sequence"/>
</dbReference>
<evidence type="ECO:0000313" key="1">
    <source>
        <dbReference type="EMBL" id="KAI0048594.1"/>
    </source>
</evidence>